<sequence>MKESHTGIGICHCHQCRLDKKHCNPSGRKHAKRSINKFRRRQLKSEVVTGHNRFGGYWA</sequence>
<dbReference type="AlphaFoldDB" id="A0A0E2AL83"/>
<name>A0A0E2AL83_BACFG</name>
<comment type="caution">
    <text evidence="1">The sequence shown here is derived from an EMBL/GenBank/DDBJ whole genome shotgun (WGS) entry which is preliminary data.</text>
</comment>
<organism evidence="1 2">
    <name type="scientific">Bacteroides fragilis CL07T12C05</name>
    <dbReference type="NCBI Taxonomy" id="997883"/>
    <lineage>
        <taxon>Bacteria</taxon>
        <taxon>Pseudomonadati</taxon>
        <taxon>Bacteroidota</taxon>
        <taxon>Bacteroidia</taxon>
        <taxon>Bacteroidales</taxon>
        <taxon>Bacteroidaceae</taxon>
        <taxon>Bacteroides</taxon>
    </lineage>
</organism>
<protein>
    <submittedName>
        <fullName evidence="1">Uncharacterized protein</fullName>
    </submittedName>
</protein>
<evidence type="ECO:0000313" key="2">
    <source>
        <dbReference type="Proteomes" id="UP000003879"/>
    </source>
</evidence>
<dbReference type="RefSeq" id="WP_005797357.1">
    <property type="nucleotide sequence ID" value="NZ_JH724218.1"/>
</dbReference>
<dbReference type="EMBL" id="AGXN01000023">
    <property type="protein sequence ID" value="EIY90136.1"/>
    <property type="molecule type" value="Genomic_DNA"/>
</dbReference>
<proteinExistence type="predicted"/>
<gene>
    <name evidence="1" type="ORF">HMPREF1056_04143</name>
</gene>
<dbReference type="HOGENOM" id="CLU_2950572_0_0_10"/>
<evidence type="ECO:0000313" key="1">
    <source>
        <dbReference type="EMBL" id="EIY90136.1"/>
    </source>
</evidence>
<accession>A0A0E2AL83</accession>
<reference evidence="1 2" key="1">
    <citation type="submission" date="2012-02" db="EMBL/GenBank/DDBJ databases">
        <title>The Genome Sequence of Bacteroides fragilis CL07T12C05.</title>
        <authorList>
            <consortium name="The Broad Institute Genome Sequencing Platform"/>
            <person name="Earl A."/>
            <person name="Ward D."/>
            <person name="Feldgarden M."/>
            <person name="Gevers D."/>
            <person name="Zitomersky N.L."/>
            <person name="Coyne M.J."/>
            <person name="Comstock L.E."/>
            <person name="Young S.K."/>
            <person name="Zeng Q."/>
            <person name="Gargeya S."/>
            <person name="Fitzgerald M."/>
            <person name="Haas B."/>
            <person name="Abouelleil A."/>
            <person name="Alvarado L."/>
            <person name="Arachchi H.M."/>
            <person name="Berlin A."/>
            <person name="Chapman S.B."/>
            <person name="Gearin G."/>
            <person name="Goldberg J."/>
            <person name="Griggs A."/>
            <person name="Gujja S."/>
            <person name="Hansen M."/>
            <person name="Heiman D."/>
            <person name="Howarth C."/>
            <person name="Larimer J."/>
            <person name="Lui A."/>
            <person name="MacDonald P.J.P."/>
            <person name="McCowen C."/>
            <person name="Montmayeur A."/>
            <person name="Murphy C."/>
            <person name="Neiman D."/>
            <person name="Pearson M."/>
            <person name="Priest M."/>
            <person name="Roberts A."/>
            <person name="Saif S."/>
            <person name="Shea T."/>
            <person name="Sisk P."/>
            <person name="Stolte C."/>
            <person name="Sykes S."/>
            <person name="Wortman J."/>
            <person name="Nusbaum C."/>
            <person name="Birren B."/>
        </authorList>
    </citation>
    <scope>NUCLEOTIDE SEQUENCE [LARGE SCALE GENOMIC DNA]</scope>
    <source>
        <strain evidence="1 2">CL07T12C05</strain>
    </source>
</reference>
<dbReference type="Proteomes" id="UP000003879">
    <property type="component" value="Unassembled WGS sequence"/>
</dbReference>